<keyword evidence="4" id="KW-1185">Reference proteome</keyword>
<name>A0A137P811_CONC2</name>
<evidence type="ECO:0000313" key="3">
    <source>
        <dbReference type="EMBL" id="KXN71157.1"/>
    </source>
</evidence>
<accession>A0A137P811</accession>
<evidence type="ECO:0000313" key="4">
    <source>
        <dbReference type="Proteomes" id="UP000070444"/>
    </source>
</evidence>
<dbReference type="InterPro" id="IPR000467">
    <property type="entry name" value="G_patch_dom"/>
</dbReference>
<feature type="compositionally biased region" description="Basic residues" evidence="1">
    <location>
        <begin position="343"/>
        <end position="352"/>
    </location>
</feature>
<dbReference type="PROSITE" id="PS50174">
    <property type="entry name" value="G_PATCH"/>
    <property type="match status" value="1"/>
</dbReference>
<dbReference type="GO" id="GO:0003676">
    <property type="term" value="F:nucleic acid binding"/>
    <property type="evidence" value="ECO:0007669"/>
    <property type="project" value="InterPro"/>
</dbReference>
<gene>
    <name evidence="3" type="ORF">CONCODRAFT_6183</name>
</gene>
<dbReference type="CDD" id="cd02325">
    <property type="entry name" value="R3H"/>
    <property type="match status" value="1"/>
</dbReference>
<proteinExistence type="predicted"/>
<dbReference type="PANTHER" id="PTHR14195">
    <property type="entry name" value="G PATCH DOMAIN CONTAINING PROTEIN 2"/>
    <property type="match status" value="1"/>
</dbReference>
<dbReference type="OrthoDB" id="21470at2759"/>
<dbReference type="Pfam" id="PF01585">
    <property type="entry name" value="G-patch"/>
    <property type="match status" value="1"/>
</dbReference>
<protein>
    <recommendedName>
        <fullName evidence="2">G-patch domain-containing protein</fullName>
    </recommendedName>
</protein>
<evidence type="ECO:0000256" key="1">
    <source>
        <dbReference type="SAM" id="MobiDB-lite"/>
    </source>
</evidence>
<evidence type="ECO:0000259" key="2">
    <source>
        <dbReference type="PROSITE" id="PS50174"/>
    </source>
</evidence>
<dbReference type="InterPro" id="IPR051189">
    <property type="entry name" value="Splicing_assoc_domain"/>
</dbReference>
<feature type="domain" description="G-patch" evidence="2">
    <location>
        <begin position="374"/>
        <end position="418"/>
    </location>
</feature>
<sequence length="418" mass="47131">MNNSTDNNEIHLELLNDAILIGSSDLEFYSDTNGNEQGVLSMNTSPGDLHNPIVINSDSDSDFFVDDMGNEDIIHIPQQRNKIKIGEVKEISISSESEAELDEIFIPKVIHETPIQPNNTAKKQQLKSAWNNRDNDLILSKSGNNPHIRVKGQFRVKKSKERMLEEDELMQDYLDNLSDNDALFDMSKLNRSLNIEDPEDNWSIFQSPKKSNAKKNQTKSYYSPTAQQLRTYYDQFNTFIDQEDIHSIPLSPMKEEIRIKVVHLLKLYNIKCNLNKGGRKRFLTITKTQKTDYVEEAAFLDFCKAYDPPPKTNLGLVGSEKKLKKLKLEINGNLRQLNGNKNSKGKGTKNGKKQKENTNSGPPPQSDPDKPIDVGNKGHKLLSKLGWTPGTSIGANNTGILDPIEAYKIQGRSGLGFN</sequence>
<dbReference type="SMART" id="SM00443">
    <property type="entry name" value="G_patch"/>
    <property type="match status" value="1"/>
</dbReference>
<dbReference type="EMBL" id="KQ964482">
    <property type="protein sequence ID" value="KXN71157.1"/>
    <property type="molecule type" value="Genomic_DNA"/>
</dbReference>
<dbReference type="Proteomes" id="UP000070444">
    <property type="component" value="Unassembled WGS sequence"/>
</dbReference>
<dbReference type="AlphaFoldDB" id="A0A137P811"/>
<feature type="region of interest" description="Disordered" evidence="1">
    <location>
        <begin position="334"/>
        <end position="395"/>
    </location>
</feature>
<dbReference type="STRING" id="796925.A0A137P811"/>
<reference evidence="3 4" key="1">
    <citation type="journal article" date="2015" name="Genome Biol. Evol.">
        <title>Phylogenomic analyses indicate that early fungi evolved digesting cell walls of algal ancestors of land plants.</title>
        <authorList>
            <person name="Chang Y."/>
            <person name="Wang S."/>
            <person name="Sekimoto S."/>
            <person name="Aerts A.L."/>
            <person name="Choi C."/>
            <person name="Clum A."/>
            <person name="LaButti K.M."/>
            <person name="Lindquist E.A."/>
            <person name="Yee Ngan C."/>
            <person name="Ohm R.A."/>
            <person name="Salamov A.A."/>
            <person name="Grigoriev I.V."/>
            <person name="Spatafora J.W."/>
            <person name="Berbee M.L."/>
        </authorList>
    </citation>
    <scope>NUCLEOTIDE SEQUENCE [LARGE SCALE GENOMIC DNA]</scope>
    <source>
        <strain evidence="3 4">NRRL 28638</strain>
    </source>
</reference>
<organism evidence="3 4">
    <name type="scientific">Conidiobolus coronatus (strain ATCC 28846 / CBS 209.66 / NRRL 28638)</name>
    <name type="common">Delacroixia coronata</name>
    <dbReference type="NCBI Taxonomy" id="796925"/>
    <lineage>
        <taxon>Eukaryota</taxon>
        <taxon>Fungi</taxon>
        <taxon>Fungi incertae sedis</taxon>
        <taxon>Zoopagomycota</taxon>
        <taxon>Entomophthoromycotina</taxon>
        <taxon>Entomophthoromycetes</taxon>
        <taxon>Entomophthorales</taxon>
        <taxon>Ancylistaceae</taxon>
        <taxon>Conidiobolus</taxon>
    </lineage>
</organism>